<protein>
    <submittedName>
        <fullName evidence="2">Putative phosphoesterase, ICC</fullName>
    </submittedName>
</protein>
<evidence type="ECO:0000313" key="2">
    <source>
        <dbReference type="EMBL" id="AEV29780.1"/>
    </source>
</evidence>
<dbReference type="InterPro" id="IPR051693">
    <property type="entry name" value="UPF0046_metallophosphoest"/>
</dbReference>
<evidence type="ECO:0000313" key="3">
    <source>
        <dbReference type="Proteomes" id="UP000005632"/>
    </source>
</evidence>
<accession>G8QQD5</accession>
<dbReference type="GO" id="GO:0016787">
    <property type="term" value="F:hydrolase activity"/>
    <property type="evidence" value="ECO:0007669"/>
    <property type="project" value="InterPro"/>
</dbReference>
<proteinExistence type="predicted"/>
<gene>
    <name evidence="2" type="ordered locus">SpiGrapes_1993</name>
</gene>
<keyword evidence="3" id="KW-1185">Reference proteome</keyword>
<dbReference type="Gene3D" id="3.60.21.10">
    <property type="match status" value="1"/>
</dbReference>
<dbReference type="HOGENOM" id="CLU_095253_0_0_12"/>
<dbReference type="RefSeq" id="WP_014270623.1">
    <property type="nucleotide sequence ID" value="NC_016633.1"/>
</dbReference>
<dbReference type="eggNOG" id="COG2129">
    <property type="taxonomic scope" value="Bacteria"/>
</dbReference>
<dbReference type="InterPro" id="IPR029052">
    <property type="entry name" value="Metallo-depent_PP-like"/>
</dbReference>
<dbReference type="Proteomes" id="UP000005632">
    <property type="component" value="Chromosome"/>
</dbReference>
<name>G8QQD5_SPHPG</name>
<dbReference type="InterPro" id="IPR004843">
    <property type="entry name" value="Calcineurin-like_PHP"/>
</dbReference>
<feature type="domain" description="Calcineurin-like phosphoesterase" evidence="1">
    <location>
        <begin position="27"/>
        <end position="197"/>
    </location>
</feature>
<dbReference type="AlphaFoldDB" id="G8QQD5"/>
<sequence>MKILCIADETDPLIYSKNLASRYGYVDLVVSAGDLPLKYYEYVISVLNKPLYFVFGNHNLEFLTQFTSHANTINQYGYADGKGMMQFLPAFGGDYTDGKVVYDKKRNLIIAGLGGSMQYNKGRHQFTEKEMFWRMCKMIPHLLWNKVFHGRYVDILLTHAPPLGINDDVDRCHRGFSTFLAFMDWFKPKYLLHGHVHLIDSNANRYGVYKQTKVINVFQSFILDDPSLGKDL</sequence>
<dbReference type="PANTHER" id="PTHR12905">
    <property type="entry name" value="METALLOPHOSPHOESTERASE"/>
    <property type="match status" value="1"/>
</dbReference>
<dbReference type="OrthoDB" id="9783591at2"/>
<dbReference type="EMBL" id="CP003155">
    <property type="protein sequence ID" value="AEV29780.1"/>
    <property type="molecule type" value="Genomic_DNA"/>
</dbReference>
<dbReference type="SUPFAM" id="SSF56300">
    <property type="entry name" value="Metallo-dependent phosphatases"/>
    <property type="match status" value="1"/>
</dbReference>
<organism evidence="2 3">
    <name type="scientific">Sphaerochaeta pleomorpha (strain ATCC BAA-1885 / DSM 22778 / Grapes)</name>
    <dbReference type="NCBI Taxonomy" id="158190"/>
    <lineage>
        <taxon>Bacteria</taxon>
        <taxon>Pseudomonadati</taxon>
        <taxon>Spirochaetota</taxon>
        <taxon>Spirochaetia</taxon>
        <taxon>Spirochaetales</taxon>
        <taxon>Sphaerochaetaceae</taxon>
        <taxon>Sphaerochaeta</taxon>
    </lineage>
</organism>
<dbReference type="Pfam" id="PF00149">
    <property type="entry name" value="Metallophos"/>
    <property type="match status" value="1"/>
</dbReference>
<dbReference type="KEGG" id="sgp:SpiGrapes_1993"/>
<dbReference type="STRING" id="158190.SpiGrapes_1993"/>
<dbReference type="PANTHER" id="PTHR12905:SF0">
    <property type="entry name" value="CALCINEURIN-LIKE PHOSPHOESTERASE DOMAIN-CONTAINING PROTEIN"/>
    <property type="match status" value="1"/>
</dbReference>
<evidence type="ECO:0000259" key="1">
    <source>
        <dbReference type="Pfam" id="PF00149"/>
    </source>
</evidence>
<reference evidence="2 3" key="1">
    <citation type="submission" date="2011-11" db="EMBL/GenBank/DDBJ databases">
        <title>Complete sequence of Spirochaeta sp. grapes.</title>
        <authorList>
            <consortium name="US DOE Joint Genome Institute"/>
            <person name="Lucas S."/>
            <person name="Han J."/>
            <person name="Lapidus A."/>
            <person name="Cheng J.-F."/>
            <person name="Goodwin L."/>
            <person name="Pitluck S."/>
            <person name="Peters L."/>
            <person name="Ovchinnikova G."/>
            <person name="Munk A.C."/>
            <person name="Detter J.C."/>
            <person name="Han C."/>
            <person name="Tapia R."/>
            <person name="Land M."/>
            <person name="Hauser L."/>
            <person name="Kyrpides N."/>
            <person name="Ivanova N."/>
            <person name="Pagani I."/>
            <person name="Ritalahtilisa K."/>
            <person name="Loeffler F."/>
            <person name="Woyke T."/>
        </authorList>
    </citation>
    <scope>NUCLEOTIDE SEQUENCE [LARGE SCALE GENOMIC DNA]</scope>
    <source>
        <strain evidence="3">ATCC BAA-1885 / DSM 22778 / Grapes</strain>
    </source>
</reference>